<dbReference type="InterPro" id="IPR010427">
    <property type="entry name" value="DUF1023"/>
</dbReference>
<comment type="caution">
    <text evidence="2">The sequence shown here is derived from an EMBL/GenBank/DDBJ whole genome shotgun (WGS) entry which is preliminary data.</text>
</comment>
<reference evidence="2" key="2">
    <citation type="submission" date="2020-09" db="EMBL/GenBank/DDBJ databases">
        <authorList>
            <person name="Sun Q."/>
            <person name="Zhou Y."/>
        </authorList>
    </citation>
    <scope>NUCLEOTIDE SEQUENCE</scope>
    <source>
        <strain evidence="2">CGMCC 1.16548</strain>
    </source>
</reference>
<protein>
    <recommendedName>
        <fullName evidence="1">DUF1023 domain-containing protein</fullName>
    </recommendedName>
</protein>
<sequence>MGQPDVLVDVTTFLSNPAIAAVVAGVLGMSPAMPVVTAATVSEALARPAVEAVASNVPQPFIGPDPVGGGSSLDTIARLDGVALLDQLVDLTPGERSEFVQLYPDVVGELSTSPPAASAVATWWERTPAASRASLREDLPAVVGNLEGVPYAVRDLANRTFLAQTVADIHAQLDAGVGRAMEDELRARLNMLAAVETSLITGASGERRSLVALDVTAQGRAVIAVGDLAEADYVTFFVPGMYVGVAEQLVDWTGNAETSLLEQQEWLGRLDLDGDVATVAWIGYHTPTVVNIAGLDLAYQGRDSLTASVQGLKAVRGGVAAAQSPDPGPYVSIVAHSYGSTAAMLALQENDISVDALILVGSPGSPATSVDDLKVANHNVWVAAADTDPVPRSGVFGSQPLDEDFGATRFSVHATTDPITGEKLDDINGHVYYFWPGTTSVRNTALIAIGQGGLATTDTILAKASAH</sequence>
<dbReference type="Proteomes" id="UP000617531">
    <property type="component" value="Unassembled WGS sequence"/>
</dbReference>
<dbReference type="InterPro" id="IPR029058">
    <property type="entry name" value="AB_hydrolase_fold"/>
</dbReference>
<evidence type="ECO:0000259" key="1">
    <source>
        <dbReference type="Pfam" id="PF06259"/>
    </source>
</evidence>
<keyword evidence="3" id="KW-1185">Reference proteome</keyword>
<proteinExistence type="predicted"/>
<reference evidence="2" key="1">
    <citation type="journal article" date="2014" name="Int. J. Syst. Evol. Microbiol.">
        <title>Complete genome sequence of Corynebacterium casei LMG S-19264T (=DSM 44701T), isolated from a smear-ripened cheese.</title>
        <authorList>
            <consortium name="US DOE Joint Genome Institute (JGI-PGF)"/>
            <person name="Walter F."/>
            <person name="Albersmeier A."/>
            <person name="Kalinowski J."/>
            <person name="Ruckert C."/>
        </authorList>
    </citation>
    <scope>NUCLEOTIDE SEQUENCE</scope>
    <source>
        <strain evidence="2">CGMCC 1.16548</strain>
    </source>
</reference>
<dbReference type="SUPFAM" id="SSF53474">
    <property type="entry name" value="alpha/beta-Hydrolases"/>
    <property type="match status" value="1"/>
</dbReference>
<accession>A0A8J3GNB4</accession>
<feature type="domain" description="DUF1023" evidence="1">
    <location>
        <begin position="216"/>
        <end position="391"/>
    </location>
</feature>
<gene>
    <name evidence="2" type="ORF">GCM10011600_03880</name>
</gene>
<organism evidence="2 3">
    <name type="scientific">Pseudolysinimonas yzui</name>
    <dbReference type="NCBI Taxonomy" id="2708254"/>
    <lineage>
        <taxon>Bacteria</taxon>
        <taxon>Bacillati</taxon>
        <taxon>Actinomycetota</taxon>
        <taxon>Actinomycetes</taxon>
        <taxon>Micrococcales</taxon>
        <taxon>Microbacteriaceae</taxon>
        <taxon>Pseudolysinimonas</taxon>
    </lineage>
</organism>
<dbReference type="EMBL" id="BNAI01000001">
    <property type="protein sequence ID" value="GHF06499.1"/>
    <property type="molecule type" value="Genomic_DNA"/>
</dbReference>
<name>A0A8J3GNB4_9MICO</name>
<evidence type="ECO:0000313" key="2">
    <source>
        <dbReference type="EMBL" id="GHF06499.1"/>
    </source>
</evidence>
<dbReference type="AlphaFoldDB" id="A0A8J3GNB4"/>
<evidence type="ECO:0000313" key="3">
    <source>
        <dbReference type="Proteomes" id="UP000617531"/>
    </source>
</evidence>
<dbReference type="Gene3D" id="3.40.50.1820">
    <property type="entry name" value="alpha/beta hydrolase"/>
    <property type="match status" value="1"/>
</dbReference>
<dbReference type="RefSeq" id="WP_191281686.1">
    <property type="nucleotide sequence ID" value="NZ_BNAI01000001.1"/>
</dbReference>
<dbReference type="Pfam" id="PF06259">
    <property type="entry name" value="Abhydrolase_8"/>
    <property type="match status" value="1"/>
</dbReference>